<evidence type="ECO:0000259" key="1">
    <source>
        <dbReference type="PROSITE" id="PS50053"/>
    </source>
</evidence>
<feature type="domain" description="Ubiquitin-like" evidence="1">
    <location>
        <begin position="63"/>
        <end position="140"/>
    </location>
</feature>
<evidence type="ECO:0000313" key="2">
    <source>
        <dbReference type="EMBL" id="KAK8936196.1"/>
    </source>
</evidence>
<reference evidence="2 3" key="1">
    <citation type="journal article" date="2022" name="Nat. Plants">
        <title>Genomes of leafy and leafless Platanthera orchids illuminate the evolution of mycoheterotrophy.</title>
        <authorList>
            <person name="Li M.H."/>
            <person name="Liu K.W."/>
            <person name="Li Z."/>
            <person name="Lu H.C."/>
            <person name="Ye Q.L."/>
            <person name="Zhang D."/>
            <person name="Wang J.Y."/>
            <person name="Li Y.F."/>
            <person name="Zhong Z.M."/>
            <person name="Liu X."/>
            <person name="Yu X."/>
            <person name="Liu D.K."/>
            <person name="Tu X.D."/>
            <person name="Liu B."/>
            <person name="Hao Y."/>
            <person name="Liao X.Y."/>
            <person name="Jiang Y.T."/>
            <person name="Sun W.H."/>
            <person name="Chen J."/>
            <person name="Chen Y.Q."/>
            <person name="Ai Y."/>
            <person name="Zhai J.W."/>
            <person name="Wu S.S."/>
            <person name="Zhou Z."/>
            <person name="Hsiao Y.Y."/>
            <person name="Wu W.L."/>
            <person name="Chen Y.Y."/>
            <person name="Lin Y.F."/>
            <person name="Hsu J.L."/>
            <person name="Li C.Y."/>
            <person name="Wang Z.W."/>
            <person name="Zhao X."/>
            <person name="Zhong W.Y."/>
            <person name="Ma X.K."/>
            <person name="Ma L."/>
            <person name="Huang J."/>
            <person name="Chen G.Z."/>
            <person name="Huang M.Z."/>
            <person name="Huang L."/>
            <person name="Peng D.H."/>
            <person name="Luo Y.B."/>
            <person name="Zou S.Q."/>
            <person name="Chen S.P."/>
            <person name="Lan S."/>
            <person name="Tsai W.C."/>
            <person name="Van de Peer Y."/>
            <person name="Liu Z.J."/>
        </authorList>
    </citation>
    <scope>NUCLEOTIDE SEQUENCE [LARGE SCALE GENOMIC DNA]</scope>
    <source>
        <strain evidence="2">Lor287</strain>
    </source>
</reference>
<keyword evidence="3" id="KW-1185">Reference proteome</keyword>
<dbReference type="PANTHER" id="PTHR47376">
    <property type="entry name" value="OS02G0597700 PROTEIN"/>
    <property type="match status" value="1"/>
</dbReference>
<protein>
    <submittedName>
        <fullName evidence="2">BAG family molecular chaperone regulator 4</fullName>
    </submittedName>
</protein>
<dbReference type="InterPro" id="IPR029071">
    <property type="entry name" value="Ubiquitin-like_domsf"/>
</dbReference>
<dbReference type="PROSITE" id="PS50053">
    <property type="entry name" value="UBIQUITIN_2"/>
    <property type="match status" value="1"/>
</dbReference>
<dbReference type="EMBL" id="JBBWWQ010000011">
    <property type="protein sequence ID" value="KAK8936196.1"/>
    <property type="molecule type" value="Genomic_DNA"/>
</dbReference>
<dbReference type="Gene3D" id="3.10.20.90">
    <property type="entry name" value="Phosphatidylinositol 3-kinase Catalytic Subunit, Chain A, domain 1"/>
    <property type="match status" value="1"/>
</dbReference>
<dbReference type="Proteomes" id="UP001418222">
    <property type="component" value="Unassembled WGS sequence"/>
</dbReference>
<proteinExistence type="predicted"/>
<dbReference type="Pfam" id="PF00240">
    <property type="entry name" value="ubiquitin"/>
    <property type="match status" value="1"/>
</dbReference>
<sequence length="170" mass="18169">MIKLTSRKLFKTSSKSGRCAAAAGGGATSRREIEWEMRPGGMLVQKREEQSAGSGDRQGMILVRIVVNGTRRHDLTVSSTTTFAAGAGADEVAGELKVLAGVETGLEPTEQRILFRGKEKEDGDHLHMAGVKEGDKVLLLEDPAIKERKLRGIGIAMQALGIEKPPAPPP</sequence>
<evidence type="ECO:0000313" key="3">
    <source>
        <dbReference type="Proteomes" id="UP001418222"/>
    </source>
</evidence>
<dbReference type="SUPFAM" id="SSF54236">
    <property type="entry name" value="Ubiquitin-like"/>
    <property type="match status" value="1"/>
</dbReference>
<name>A0AAP0G425_9ASPA</name>
<accession>A0AAP0G425</accession>
<dbReference type="AlphaFoldDB" id="A0AAP0G425"/>
<organism evidence="2 3">
    <name type="scientific">Platanthera zijinensis</name>
    <dbReference type="NCBI Taxonomy" id="2320716"/>
    <lineage>
        <taxon>Eukaryota</taxon>
        <taxon>Viridiplantae</taxon>
        <taxon>Streptophyta</taxon>
        <taxon>Embryophyta</taxon>
        <taxon>Tracheophyta</taxon>
        <taxon>Spermatophyta</taxon>
        <taxon>Magnoliopsida</taxon>
        <taxon>Liliopsida</taxon>
        <taxon>Asparagales</taxon>
        <taxon>Orchidaceae</taxon>
        <taxon>Orchidoideae</taxon>
        <taxon>Orchideae</taxon>
        <taxon>Orchidinae</taxon>
        <taxon>Platanthera</taxon>
    </lineage>
</organism>
<comment type="caution">
    <text evidence="2">The sequence shown here is derived from an EMBL/GenBank/DDBJ whole genome shotgun (WGS) entry which is preliminary data.</text>
</comment>
<dbReference type="InterPro" id="IPR000626">
    <property type="entry name" value="Ubiquitin-like_dom"/>
</dbReference>
<gene>
    <name evidence="2" type="primary">BAG4</name>
    <name evidence="2" type="ORF">KSP39_PZI013531</name>
</gene>